<keyword evidence="3" id="KW-1185">Reference proteome</keyword>
<protein>
    <recommendedName>
        <fullName evidence="1">F-box domain-containing protein</fullName>
    </recommendedName>
</protein>
<name>A0A9W7MT55_HIBTR</name>
<accession>A0A9W7MT55</accession>
<dbReference type="NCBIfam" id="TIGR01640">
    <property type="entry name" value="F_box_assoc_1"/>
    <property type="match status" value="1"/>
</dbReference>
<feature type="domain" description="F-box" evidence="1">
    <location>
        <begin position="7"/>
        <end position="47"/>
    </location>
</feature>
<dbReference type="PANTHER" id="PTHR31672">
    <property type="entry name" value="BNACNNG10540D PROTEIN"/>
    <property type="match status" value="1"/>
</dbReference>
<dbReference type="OrthoDB" id="1266170at2759"/>
<dbReference type="CDD" id="cd22157">
    <property type="entry name" value="F-box_AtFBW1-like"/>
    <property type="match status" value="1"/>
</dbReference>
<dbReference type="InterPro" id="IPR036047">
    <property type="entry name" value="F-box-like_dom_sf"/>
</dbReference>
<dbReference type="Pfam" id="PF08268">
    <property type="entry name" value="FBA_3"/>
    <property type="match status" value="1"/>
</dbReference>
<dbReference type="AlphaFoldDB" id="A0A9W7MT55"/>
<dbReference type="SMART" id="SM00256">
    <property type="entry name" value="FBOX"/>
    <property type="match status" value="1"/>
</dbReference>
<evidence type="ECO:0000313" key="2">
    <source>
        <dbReference type="EMBL" id="GMJ14214.1"/>
    </source>
</evidence>
<comment type="caution">
    <text evidence="2">The sequence shown here is derived from an EMBL/GenBank/DDBJ whole genome shotgun (WGS) entry which is preliminary data.</text>
</comment>
<dbReference type="InterPro" id="IPR017451">
    <property type="entry name" value="F-box-assoc_interact_dom"/>
</dbReference>
<dbReference type="InterPro" id="IPR050796">
    <property type="entry name" value="SCF_F-box_component"/>
</dbReference>
<dbReference type="EMBL" id="BSYR01000069">
    <property type="protein sequence ID" value="GMJ14214.1"/>
    <property type="molecule type" value="Genomic_DNA"/>
</dbReference>
<reference evidence="2" key="1">
    <citation type="submission" date="2023-05" db="EMBL/GenBank/DDBJ databases">
        <title>Genome and transcriptome analyses reveal genes involved in the formation of fine ridges on petal epidermal cells in Hibiscus trionum.</title>
        <authorList>
            <person name="Koshimizu S."/>
            <person name="Masuda S."/>
            <person name="Ishii T."/>
            <person name="Shirasu K."/>
            <person name="Hoshino A."/>
            <person name="Arita M."/>
        </authorList>
    </citation>
    <scope>NUCLEOTIDE SEQUENCE</scope>
    <source>
        <strain evidence="2">Hamamatsu line</strain>
    </source>
</reference>
<dbReference type="Gene3D" id="1.20.1280.50">
    <property type="match status" value="1"/>
</dbReference>
<dbReference type="Proteomes" id="UP001165190">
    <property type="component" value="Unassembled WGS sequence"/>
</dbReference>
<dbReference type="InterPro" id="IPR013187">
    <property type="entry name" value="F-box-assoc_dom_typ3"/>
</dbReference>
<organism evidence="2 3">
    <name type="scientific">Hibiscus trionum</name>
    <name type="common">Flower of an hour</name>
    <dbReference type="NCBI Taxonomy" id="183268"/>
    <lineage>
        <taxon>Eukaryota</taxon>
        <taxon>Viridiplantae</taxon>
        <taxon>Streptophyta</taxon>
        <taxon>Embryophyta</taxon>
        <taxon>Tracheophyta</taxon>
        <taxon>Spermatophyta</taxon>
        <taxon>Magnoliopsida</taxon>
        <taxon>eudicotyledons</taxon>
        <taxon>Gunneridae</taxon>
        <taxon>Pentapetalae</taxon>
        <taxon>rosids</taxon>
        <taxon>malvids</taxon>
        <taxon>Malvales</taxon>
        <taxon>Malvaceae</taxon>
        <taxon>Malvoideae</taxon>
        <taxon>Hibiscus</taxon>
    </lineage>
</organism>
<evidence type="ECO:0000313" key="3">
    <source>
        <dbReference type="Proteomes" id="UP001165190"/>
    </source>
</evidence>
<proteinExistence type="predicted"/>
<dbReference type="Pfam" id="PF00646">
    <property type="entry name" value="F-box"/>
    <property type="match status" value="1"/>
</dbReference>
<dbReference type="InterPro" id="IPR001810">
    <property type="entry name" value="F-box_dom"/>
</dbReference>
<gene>
    <name evidence="2" type="ORF">HRI_005090600</name>
</gene>
<evidence type="ECO:0000259" key="1">
    <source>
        <dbReference type="SMART" id="SM00256"/>
    </source>
</evidence>
<dbReference type="PANTHER" id="PTHR31672:SF13">
    <property type="entry name" value="F-BOX PROTEIN CPR30-LIKE"/>
    <property type="match status" value="1"/>
</dbReference>
<dbReference type="SUPFAM" id="SSF81383">
    <property type="entry name" value="F-box domain"/>
    <property type="match status" value="1"/>
</dbReference>
<sequence>MQGPTELPEMLVLDILSKLPAKSLTRFKCVSKSWSSSFQTPYFITQHHQNQLRNNNLNLLLKRCKGNTFDDICYFSQLSTGKVPNFIPKQNIFFPFVDYVTSEFRVHGPRNGILCLECEEIISLWNPSTREFRILPQSSIQRPPSSLDYTVRTDLGCVGFGYDSQTDDYKVMRFVNNSFYYDGDYGYTIFSHVTAQVDLYSLNANSWKEISDPEVIVRYSTMFDNYVNGVCYWLSDTDNDNDVFILSFDMVNEKFSTLPSPELDGGLAQYNLELFNYNGLLGAITYPREGILDSFDLWVMSGSWTKQFSIEYVIGAERPLGLWRNGEIFFQKDYELLLFDPSTRELKYLGVHSYKESIQLISYVESLVRINGRSEHEERVVRQTARQPFRSILKMKMKMDRELKEKCKI</sequence>